<evidence type="ECO:0000256" key="1">
    <source>
        <dbReference type="ARBA" id="ARBA00004978"/>
    </source>
</evidence>
<comment type="catalytic activity">
    <reaction evidence="7 8">
        <text>L-2,4-diaminobutanoate + acetyl-CoA = (2S)-4-acetamido-2-aminobutanoate + CoA + H(+)</text>
        <dbReference type="Rhea" id="RHEA:16901"/>
        <dbReference type="ChEBI" id="CHEBI:15378"/>
        <dbReference type="ChEBI" id="CHEBI:57287"/>
        <dbReference type="ChEBI" id="CHEBI:57288"/>
        <dbReference type="ChEBI" id="CHEBI:58761"/>
        <dbReference type="ChEBI" id="CHEBI:58929"/>
        <dbReference type="EC" id="2.3.1.178"/>
    </reaction>
</comment>
<evidence type="ECO:0000256" key="3">
    <source>
        <dbReference type="ARBA" id="ARBA00012355"/>
    </source>
</evidence>
<reference evidence="11" key="1">
    <citation type="submission" date="2015-08" db="EMBL/GenBank/DDBJ databases">
        <authorList>
            <person name="Varghese N."/>
        </authorList>
    </citation>
    <scope>NUCLEOTIDE SEQUENCE [LARGE SCALE GENOMIC DNA]</scope>
    <source>
        <strain evidence="11">JCM 18476</strain>
    </source>
</reference>
<dbReference type="AlphaFoldDB" id="A0A0K6INH4"/>
<evidence type="ECO:0000256" key="4">
    <source>
        <dbReference type="ARBA" id="ARBA00017935"/>
    </source>
</evidence>
<dbReference type="Pfam" id="PF00583">
    <property type="entry name" value="Acetyltransf_1"/>
    <property type="match status" value="1"/>
</dbReference>
<dbReference type="Proteomes" id="UP000182769">
    <property type="component" value="Unassembled WGS sequence"/>
</dbReference>
<comment type="similarity">
    <text evidence="2 8">Belongs to the acetyltransferase family. EctA subfamily.</text>
</comment>
<dbReference type="GO" id="GO:0033816">
    <property type="term" value="F:diaminobutyrate acetyltransferase activity"/>
    <property type="evidence" value="ECO:0007669"/>
    <property type="project" value="UniProtKB-EC"/>
</dbReference>
<dbReference type="CDD" id="cd04301">
    <property type="entry name" value="NAT_SF"/>
    <property type="match status" value="1"/>
</dbReference>
<name>A0A0K6INH4_9GAMM</name>
<dbReference type="InterPro" id="IPR000182">
    <property type="entry name" value="GNAT_dom"/>
</dbReference>
<dbReference type="Gene3D" id="3.40.630.30">
    <property type="match status" value="1"/>
</dbReference>
<evidence type="ECO:0000256" key="2">
    <source>
        <dbReference type="ARBA" id="ARBA00010712"/>
    </source>
</evidence>
<dbReference type="EMBL" id="CYHG01000008">
    <property type="protein sequence ID" value="CUB04877.1"/>
    <property type="molecule type" value="Genomic_DNA"/>
</dbReference>
<feature type="domain" description="N-acetyltransferase" evidence="9">
    <location>
        <begin position="6"/>
        <end position="167"/>
    </location>
</feature>
<dbReference type="SUPFAM" id="SSF55729">
    <property type="entry name" value="Acyl-CoA N-acyltransferases (Nat)"/>
    <property type="match status" value="1"/>
</dbReference>
<sequence length="167" mass="18950">MDDNLIELRKPVPKDGMDLFELVKRCPPLDTNSSYCNLLQCDHFSDTGVAATQGDQLVGFVSGYLKPSDCQVWFVWQVAVGEEARGCGLAKRMLRSVLKRAEFNQVRYLETSITPDNEASWGLFTSMARELQAPIEKTVLFDEQQHFKGRHKTEYLVRIGPFNSVSE</sequence>
<organism evidence="10 11">
    <name type="scientific">Marinomonas fungiae</name>
    <dbReference type="NCBI Taxonomy" id="1137284"/>
    <lineage>
        <taxon>Bacteria</taxon>
        <taxon>Pseudomonadati</taxon>
        <taxon>Pseudomonadota</taxon>
        <taxon>Gammaproteobacteria</taxon>
        <taxon>Oceanospirillales</taxon>
        <taxon>Oceanospirillaceae</taxon>
        <taxon>Marinomonas</taxon>
    </lineage>
</organism>
<dbReference type="STRING" id="1137284.GCA_001418205_02643"/>
<evidence type="ECO:0000256" key="8">
    <source>
        <dbReference type="RuleBase" id="RU365045"/>
    </source>
</evidence>
<evidence type="ECO:0000313" key="11">
    <source>
        <dbReference type="Proteomes" id="UP000182769"/>
    </source>
</evidence>
<dbReference type="GO" id="GO:0019491">
    <property type="term" value="P:ectoine biosynthetic process"/>
    <property type="evidence" value="ECO:0007669"/>
    <property type="project" value="UniProtKB-UniPathway"/>
</dbReference>
<dbReference type="InterPro" id="IPR012772">
    <property type="entry name" value="Ectoine_EctA"/>
</dbReference>
<proteinExistence type="inferred from homology"/>
<accession>A0A0K6INH4</accession>
<dbReference type="OrthoDB" id="2436196at2"/>
<gene>
    <name evidence="8" type="primary">ectA</name>
    <name evidence="10" type="ORF">Ga0061065_108122</name>
</gene>
<dbReference type="PROSITE" id="PS51186">
    <property type="entry name" value="GNAT"/>
    <property type="match status" value="1"/>
</dbReference>
<dbReference type="NCBIfam" id="TIGR02406">
    <property type="entry name" value="ectoine_EctA"/>
    <property type="match status" value="1"/>
</dbReference>
<dbReference type="InterPro" id="IPR016181">
    <property type="entry name" value="Acyl_CoA_acyltransferase"/>
</dbReference>
<comment type="pathway">
    <text evidence="1 8">Amine and polyamine biosynthesis; ectoine biosynthesis; L-ectoine from L-aspartate 4-semialdehyde: step 2/3.</text>
</comment>
<dbReference type="EC" id="2.3.1.178" evidence="3 8"/>
<evidence type="ECO:0000256" key="6">
    <source>
        <dbReference type="ARBA" id="ARBA00023315"/>
    </source>
</evidence>
<evidence type="ECO:0000313" key="10">
    <source>
        <dbReference type="EMBL" id="CUB04877.1"/>
    </source>
</evidence>
<keyword evidence="6 8" id="KW-0012">Acyltransferase</keyword>
<dbReference type="UniPathway" id="UPA00067">
    <property type="reaction ID" value="UER00122"/>
</dbReference>
<evidence type="ECO:0000259" key="9">
    <source>
        <dbReference type="PROSITE" id="PS51186"/>
    </source>
</evidence>
<dbReference type="RefSeq" id="WP_055463698.1">
    <property type="nucleotide sequence ID" value="NZ_CYHG01000008.1"/>
</dbReference>
<evidence type="ECO:0000256" key="7">
    <source>
        <dbReference type="ARBA" id="ARBA00048924"/>
    </source>
</evidence>
<keyword evidence="5 8" id="KW-0808">Transferase</keyword>
<evidence type="ECO:0000256" key="5">
    <source>
        <dbReference type="ARBA" id="ARBA00022679"/>
    </source>
</evidence>
<protein>
    <recommendedName>
        <fullName evidence="4 8">L-2,4-diaminobutyric acid acetyltransferase</fullName>
        <shortName evidence="8">DABA acetyltransferase</shortName>
        <ecNumber evidence="3 8">2.3.1.178</ecNumber>
    </recommendedName>
</protein>
<comment type="function">
    <text evidence="8">Catalyzes the acetylation of L-2,4-diaminobutyrate (DABA) to gamma-N-acetyl-alpha,gamma-diaminobutyric acid (ADABA) with acetyl coenzyme A.</text>
</comment>
<keyword evidence="11" id="KW-1185">Reference proteome</keyword>